<sequence>MIRVLCSKKETVHLAFEMVNDIPEKVEDREVGIKHSLFVHVVRVLCGFKDFDAAKQLILKMIADTDSEERDILIYDINILITAYVKAGEIIQALEMVMLLECIGFYICNPLMFGFGRST</sequence>
<protein>
    <submittedName>
        <fullName evidence="1">Pentatricopeptide repeat-containing protein</fullName>
    </submittedName>
</protein>
<evidence type="ECO:0000313" key="2">
    <source>
        <dbReference type="Proteomes" id="UP000265520"/>
    </source>
</evidence>
<dbReference type="EMBL" id="LXQA010200175">
    <property type="protein sequence ID" value="MCI32950.1"/>
    <property type="molecule type" value="Genomic_DNA"/>
</dbReference>
<dbReference type="AlphaFoldDB" id="A0A392RAY9"/>
<comment type="caution">
    <text evidence="1">The sequence shown here is derived from an EMBL/GenBank/DDBJ whole genome shotgun (WGS) entry which is preliminary data.</text>
</comment>
<name>A0A392RAY9_9FABA</name>
<organism evidence="1 2">
    <name type="scientific">Trifolium medium</name>
    <dbReference type="NCBI Taxonomy" id="97028"/>
    <lineage>
        <taxon>Eukaryota</taxon>
        <taxon>Viridiplantae</taxon>
        <taxon>Streptophyta</taxon>
        <taxon>Embryophyta</taxon>
        <taxon>Tracheophyta</taxon>
        <taxon>Spermatophyta</taxon>
        <taxon>Magnoliopsida</taxon>
        <taxon>eudicotyledons</taxon>
        <taxon>Gunneridae</taxon>
        <taxon>Pentapetalae</taxon>
        <taxon>rosids</taxon>
        <taxon>fabids</taxon>
        <taxon>Fabales</taxon>
        <taxon>Fabaceae</taxon>
        <taxon>Papilionoideae</taxon>
        <taxon>50 kb inversion clade</taxon>
        <taxon>NPAAA clade</taxon>
        <taxon>Hologalegina</taxon>
        <taxon>IRL clade</taxon>
        <taxon>Trifolieae</taxon>
        <taxon>Trifolium</taxon>
    </lineage>
</organism>
<dbReference type="Gene3D" id="1.25.40.10">
    <property type="entry name" value="Tetratricopeptide repeat domain"/>
    <property type="match status" value="1"/>
</dbReference>
<keyword evidence="2" id="KW-1185">Reference proteome</keyword>
<reference evidence="1 2" key="1">
    <citation type="journal article" date="2018" name="Front. Plant Sci.">
        <title>Red Clover (Trifolium pratense) and Zigzag Clover (T. medium) - A Picture of Genomic Similarities and Differences.</title>
        <authorList>
            <person name="Dluhosova J."/>
            <person name="Istvanek J."/>
            <person name="Nedelnik J."/>
            <person name="Repkova J."/>
        </authorList>
    </citation>
    <scope>NUCLEOTIDE SEQUENCE [LARGE SCALE GENOMIC DNA]</scope>
    <source>
        <strain evidence="2">cv. 10/8</strain>
        <tissue evidence="1">Leaf</tissue>
    </source>
</reference>
<dbReference type="InterPro" id="IPR011990">
    <property type="entry name" value="TPR-like_helical_dom_sf"/>
</dbReference>
<dbReference type="Proteomes" id="UP000265520">
    <property type="component" value="Unassembled WGS sequence"/>
</dbReference>
<feature type="non-terminal residue" evidence="1">
    <location>
        <position position="119"/>
    </location>
</feature>
<proteinExistence type="predicted"/>
<evidence type="ECO:0000313" key="1">
    <source>
        <dbReference type="EMBL" id="MCI32950.1"/>
    </source>
</evidence>
<accession>A0A392RAY9</accession>